<dbReference type="Pfam" id="PF13561">
    <property type="entry name" value="adh_short_C2"/>
    <property type="match status" value="1"/>
</dbReference>
<dbReference type="PRINTS" id="PR00080">
    <property type="entry name" value="SDRFAMILY"/>
</dbReference>
<dbReference type="SUPFAM" id="SSF51735">
    <property type="entry name" value="NAD(P)-binding Rossmann-fold domains"/>
    <property type="match status" value="1"/>
</dbReference>
<dbReference type="FunFam" id="3.40.50.720:FF:000084">
    <property type="entry name" value="Short-chain dehydrogenase reductase"/>
    <property type="match status" value="1"/>
</dbReference>
<evidence type="ECO:0000313" key="3">
    <source>
        <dbReference type="EMBL" id="AND15254.1"/>
    </source>
</evidence>
<comment type="similarity">
    <text evidence="1">Belongs to the short-chain dehydrogenases/reductases (SDR) family.</text>
</comment>
<dbReference type="EMBL" id="CP015515">
    <property type="protein sequence ID" value="AND15254.1"/>
    <property type="molecule type" value="Genomic_DNA"/>
</dbReference>
<dbReference type="GO" id="GO:0016491">
    <property type="term" value="F:oxidoreductase activity"/>
    <property type="evidence" value="ECO:0007669"/>
    <property type="project" value="UniProtKB-KW"/>
</dbReference>
<dbReference type="RefSeq" id="WP_068250219.1">
    <property type="nucleotide sequence ID" value="NZ_CP015515.1"/>
</dbReference>
<proteinExistence type="inferred from homology"/>
<keyword evidence="2" id="KW-0560">Oxidoreductase</keyword>
<name>A0A160KQ05_9MICO</name>
<protein>
    <submittedName>
        <fullName evidence="3">3-oxoacyl-ACP reductase</fullName>
    </submittedName>
</protein>
<dbReference type="KEGG" id="rtn:A6122_0085"/>
<reference evidence="3 4" key="1">
    <citation type="submission" date="2016-05" db="EMBL/GenBank/DDBJ databases">
        <title>Complete genome sequence of Rathayibacter tritici NCPPB 1953.</title>
        <authorList>
            <person name="Park J."/>
            <person name="Lee H.-H."/>
            <person name="Lee S.-W."/>
            <person name="Seo Y.-S."/>
        </authorList>
    </citation>
    <scope>NUCLEOTIDE SEQUENCE [LARGE SCALE GENOMIC DNA]</scope>
    <source>
        <strain evidence="3 4">NCPPB 1953</strain>
    </source>
</reference>
<organism evidence="3 4">
    <name type="scientific">Rathayibacter tritici</name>
    <dbReference type="NCBI Taxonomy" id="33888"/>
    <lineage>
        <taxon>Bacteria</taxon>
        <taxon>Bacillati</taxon>
        <taxon>Actinomycetota</taxon>
        <taxon>Actinomycetes</taxon>
        <taxon>Micrococcales</taxon>
        <taxon>Microbacteriaceae</taxon>
        <taxon>Rathayibacter</taxon>
    </lineage>
</organism>
<gene>
    <name evidence="3" type="ORF">A6122_0085</name>
</gene>
<evidence type="ECO:0000256" key="1">
    <source>
        <dbReference type="ARBA" id="ARBA00006484"/>
    </source>
</evidence>
<dbReference type="PATRIC" id="fig|33888.3.peg.102"/>
<dbReference type="Proteomes" id="UP000077071">
    <property type="component" value="Chromosome"/>
</dbReference>
<dbReference type="PANTHER" id="PTHR43639:SF1">
    <property type="entry name" value="SHORT-CHAIN DEHYDROGENASE_REDUCTASE FAMILY PROTEIN"/>
    <property type="match status" value="1"/>
</dbReference>
<sequence>MDLELAGKVALVTGASRGIGAAVVGRFVREGARVVGVSRSAALSPHTGYAVRMLTADVTDDGAASTVIEATLETFGRIDILVNNAGGGSRLTLAPFEQLSDDDSDDALVANLLAAVRMTRAALTPLAQARGTIVNVSSIGAHRVDGPPLAYNVAKAALTAFGSGVAPELAARGIRIATVMPGPTRTEMWDRFAEAAGVPLEAVLAKVPEQMGMLTGALIEPSEIADVIAYLSSPLAASVLGAEIAIDGGILRRA</sequence>
<dbReference type="STRING" id="33888.A6122_0085"/>
<evidence type="ECO:0000256" key="2">
    <source>
        <dbReference type="ARBA" id="ARBA00023002"/>
    </source>
</evidence>
<dbReference type="PRINTS" id="PR00081">
    <property type="entry name" value="GDHRDH"/>
</dbReference>
<dbReference type="InterPro" id="IPR036291">
    <property type="entry name" value="NAD(P)-bd_dom_sf"/>
</dbReference>
<keyword evidence="4" id="KW-1185">Reference proteome</keyword>
<dbReference type="OrthoDB" id="8959163at2"/>
<dbReference type="PANTHER" id="PTHR43639">
    <property type="entry name" value="OXIDOREDUCTASE, SHORT-CHAIN DEHYDROGENASE/REDUCTASE FAMILY (AFU_ORTHOLOGUE AFUA_5G02870)"/>
    <property type="match status" value="1"/>
</dbReference>
<dbReference type="InterPro" id="IPR002347">
    <property type="entry name" value="SDR_fam"/>
</dbReference>
<dbReference type="AlphaFoldDB" id="A0A160KQ05"/>
<dbReference type="Gene3D" id="3.40.50.720">
    <property type="entry name" value="NAD(P)-binding Rossmann-like Domain"/>
    <property type="match status" value="1"/>
</dbReference>
<accession>A0A160KQ05</accession>
<evidence type="ECO:0000313" key="4">
    <source>
        <dbReference type="Proteomes" id="UP000077071"/>
    </source>
</evidence>